<name>A0ABS5DXB9_9BURK</name>
<keyword evidence="3" id="KW-1185">Reference proteome</keyword>
<accession>A0ABS5DXB9</accession>
<evidence type="ECO:0000313" key="2">
    <source>
        <dbReference type="EMBL" id="MBQ0935719.1"/>
    </source>
</evidence>
<proteinExistence type="predicted"/>
<protein>
    <recommendedName>
        <fullName evidence="4">OmpA-like domain-containing protein</fullName>
    </recommendedName>
</protein>
<keyword evidence="1" id="KW-0472">Membrane</keyword>
<reference evidence="2 3" key="1">
    <citation type="submission" date="2021-04" db="EMBL/GenBank/DDBJ databases">
        <title>The genome sequence of type strain Ideonella paludis KCTC 32238.</title>
        <authorList>
            <person name="Liu Y."/>
        </authorList>
    </citation>
    <scope>NUCLEOTIDE SEQUENCE [LARGE SCALE GENOMIC DNA]</scope>
    <source>
        <strain evidence="2 3">KCTC 32238</strain>
    </source>
</reference>
<organism evidence="2 3">
    <name type="scientific">Ideonella paludis</name>
    <dbReference type="NCBI Taxonomy" id="1233411"/>
    <lineage>
        <taxon>Bacteria</taxon>
        <taxon>Pseudomonadati</taxon>
        <taxon>Pseudomonadota</taxon>
        <taxon>Betaproteobacteria</taxon>
        <taxon>Burkholderiales</taxon>
        <taxon>Sphaerotilaceae</taxon>
        <taxon>Ideonella</taxon>
    </lineage>
</organism>
<evidence type="ECO:0000313" key="3">
    <source>
        <dbReference type="Proteomes" id="UP000672097"/>
    </source>
</evidence>
<keyword evidence="1" id="KW-0812">Transmembrane</keyword>
<evidence type="ECO:0008006" key="4">
    <source>
        <dbReference type="Google" id="ProtNLM"/>
    </source>
</evidence>
<gene>
    <name evidence="2" type="ORF">KAK11_10290</name>
</gene>
<evidence type="ECO:0000256" key="1">
    <source>
        <dbReference type="SAM" id="Phobius"/>
    </source>
</evidence>
<comment type="caution">
    <text evidence="2">The sequence shown here is derived from an EMBL/GenBank/DDBJ whole genome shotgun (WGS) entry which is preliminary data.</text>
</comment>
<dbReference type="EMBL" id="JAGQDG010000003">
    <property type="protein sequence ID" value="MBQ0935719.1"/>
    <property type="molecule type" value="Genomic_DNA"/>
</dbReference>
<dbReference type="RefSeq" id="WP_210808899.1">
    <property type="nucleotide sequence ID" value="NZ_JAGQDG010000003.1"/>
</dbReference>
<feature type="transmembrane region" description="Helical" evidence="1">
    <location>
        <begin position="22"/>
        <end position="44"/>
    </location>
</feature>
<keyword evidence="1" id="KW-1133">Transmembrane helix</keyword>
<dbReference type="Proteomes" id="UP000672097">
    <property type="component" value="Unassembled WGS sequence"/>
</dbReference>
<sequence>MESGKGGGNSYWPGFVDALTNVIIAMIFVVVVLAIALSFAAQLMGKRVADKMISEYKAAAAASAASAAAAAAGPQAGAASPEVPPVPESKLVGRTIINVKGNEAASAPKSPQVTPARNVLQLKYVPGAITLDEAALKALGEAVKALPEAARDKPVVLVATGPSMVLSDNQRSAFMRLMDVRNALIALGHPATSISTRIDANSDAATPMVSVAFTEGP</sequence>